<proteinExistence type="predicted"/>
<evidence type="ECO:0000313" key="1">
    <source>
        <dbReference type="EMBL" id="CAG6457886.1"/>
    </source>
</evidence>
<protein>
    <submittedName>
        <fullName evidence="1">(northern house mosquito) hypothetical protein</fullName>
    </submittedName>
</protein>
<reference evidence="1" key="1">
    <citation type="submission" date="2021-05" db="EMBL/GenBank/DDBJ databases">
        <authorList>
            <person name="Alioto T."/>
            <person name="Alioto T."/>
            <person name="Gomez Garrido J."/>
        </authorList>
    </citation>
    <scope>NUCLEOTIDE SEQUENCE</scope>
</reference>
<dbReference type="EMBL" id="HBUE01033583">
    <property type="protein sequence ID" value="CAG6457886.1"/>
    <property type="molecule type" value="Transcribed_RNA"/>
</dbReference>
<sequence length="154" mass="15992">MPCLFRRCLTSAFFSSNVRFEQKGQAEARGAGVATGAVGDVFAGALCREPFGLETFGGPVSKLARFVRGDSFASGMDFRLAERAGGSSGGASFDGRPRMTFSLTAICTFEDFFSTSLGFGGGTGANLAALFTGSLNFETTGVTGFFSTSFTLTA</sequence>
<accession>A0A8D8F4B4</accession>
<organism evidence="1">
    <name type="scientific">Culex pipiens</name>
    <name type="common">House mosquito</name>
    <dbReference type="NCBI Taxonomy" id="7175"/>
    <lineage>
        <taxon>Eukaryota</taxon>
        <taxon>Metazoa</taxon>
        <taxon>Ecdysozoa</taxon>
        <taxon>Arthropoda</taxon>
        <taxon>Hexapoda</taxon>
        <taxon>Insecta</taxon>
        <taxon>Pterygota</taxon>
        <taxon>Neoptera</taxon>
        <taxon>Endopterygota</taxon>
        <taxon>Diptera</taxon>
        <taxon>Nematocera</taxon>
        <taxon>Culicoidea</taxon>
        <taxon>Culicidae</taxon>
        <taxon>Culicinae</taxon>
        <taxon>Culicini</taxon>
        <taxon>Culex</taxon>
        <taxon>Culex</taxon>
    </lineage>
</organism>
<dbReference type="AlphaFoldDB" id="A0A8D8F4B4"/>
<dbReference type="EMBL" id="HBUE01165395">
    <property type="protein sequence ID" value="CAG6512321.1"/>
    <property type="molecule type" value="Transcribed_RNA"/>
</dbReference>
<name>A0A8D8F4B4_CULPI</name>
<dbReference type="EMBL" id="HBUE01270683">
    <property type="protein sequence ID" value="CAG6563774.1"/>
    <property type="molecule type" value="Transcribed_RNA"/>
</dbReference>